<evidence type="ECO:0000313" key="4">
    <source>
        <dbReference type="RefSeq" id="XP_056696785.1"/>
    </source>
</evidence>
<gene>
    <name evidence="3" type="primary">LOC130463805</name>
    <name evidence="4" type="synonym">LOC130470526</name>
</gene>
<comment type="similarity">
    <text evidence="1">Belongs to the SAP18 family.</text>
</comment>
<name>A0ABM3R084_SPIOL</name>
<dbReference type="InterPro" id="IPR042534">
    <property type="entry name" value="SAP18_sf"/>
</dbReference>
<dbReference type="Pfam" id="PF06487">
    <property type="entry name" value="SAP18"/>
    <property type="match status" value="1"/>
</dbReference>
<protein>
    <submittedName>
        <fullName evidence="3 4">Histone deacetylase complex subunit SAP18-like</fullName>
    </submittedName>
</protein>
<accession>A0ABM3R084</accession>
<dbReference type="InterPro" id="IPR010516">
    <property type="entry name" value="SAP18"/>
</dbReference>
<evidence type="ECO:0000313" key="2">
    <source>
        <dbReference type="Proteomes" id="UP000813463"/>
    </source>
</evidence>
<dbReference type="RefSeq" id="XP_056689035.1">
    <property type="nucleotide sequence ID" value="XM_056833057.1"/>
</dbReference>
<keyword evidence="2" id="KW-1185">Reference proteome</keyword>
<dbReference type="PANTHER" id="PTHR13082">
    <property type="entry name" value="SAP18"/>
    <property type="match status" value="1"/>
</dbReference>
<dbReference type="Proteomes" id="UP000813463">
    <property type="component" value="Chromosome 6"/>
</dbReference>
<reference evidence="3 4" key="2">
    <citation type="submission" date="2025-05" db="UniProtKB">
        <authorList>
            <consortium name="RefSeq"/>
        </authorList>
    </citation>
    <scope>IDENTIFICATION</scope>
    <source>
        <tissue evidence="3 4">Leaf</tissue>
    </source>
</reference>
<sequence>MDATLREMTDLVKEVSPAARRRDAKLSFAVVYPDKNGRMQVKKVYSKYPKPDHHNSLSLLPDFPFLNLDQSAQSGTVVIFS</sequence>
<evidence type="ECO:0000256" key="1">
    <source>
        <dbReference type="ARBA" id="ARBA00009143"/>
    </source>
</evidence>
<dbReference type="Proteomes" id="UP000813463">
    <property type="component" value="Chromosome 3"/>
</dbReference>
<dbReference type="GeneID" id="130463805"/>
<dbReference type="RefSeq" id="XP_056696785.1">
    <property type="nucleotide sequence ID" value="XM_056840807.1"/>
</dbReference>
<proteinExistence type="inferred from homology"/>
<reference evidence="2" key="1">
    <citation type="journal article" date="2021" name="Nat. Commun.">
        <title>Genomic analyses provide insights into spinach domestication and the genetic basis of agronomic traits.</title>
        <authorList>
            <person name="Cai X."/>
            <person name="Sun X."/>
            <person name="Xu C."/>
            <person name="Sun H."/>
            <person name="Wang X."/>
            <person name="Ge C."/>
            <person name="Zhang Z."/>
            <person name="Wang Q."/>
            <person name="Fei Z."/>
            <person name="Jiao C."/>
            <person name="Wang Q."/>
        </authorList>
    </citation>
    <scope>NUCLEOTIDE SEQUENCE [LARGE SCALE GENOMIC DNA]</scope>
    <source>
        <strain evidence="2">cv. Varoflay</strain>
    </source>
</reference>
<organism evidence="2 3">
    <name type="scientific">Spinacia oleracea</name>
    <name type="common">Spinach</name>
    <dbReference type="NCBI Taxonomy" id="3562"/>
    <lineage>
        <taxon>Eukaryota</taxon>
        <taxon>Viridiplantae</taxon>
        <taxon>Streptophyta</taxon>
        <taxon>Embryophyta</taxon>
        <taxon>Tracheophyta</taxon>
        <taxon>Spermatophyta</taxon>
        <taxon>Magnoliopsida</taxon>
        <taxon>eudicotyledons</taxon>
        <taxon>Gunneridae</taxon>
        <taxon>Pentapetalae</taxon>
        <taxon>Caryophyllales</taxon>
        <taxon>Chenopodiaceae</taxon>
        <taxon>Chenopodioideae</taxon>
        <taxon>Anserineae</taxon>
        <taxon>Spinacia</taxon>
    </lineage>
</organism>
<evidence type="ECO:0000313" key="3">
    <source>
        <dbReference type="RefSeq" id="XP_056689035.1"/>
    </source>
</evidence>
<dbReference type="Gene3D" id="3.10.20.550">
    <property type="entry name" value="ASAP complex, SAP18 subunit"/>
    <property type="match status" value="1"/>
</dbReference>
<dbReference type="PANTHER" id="PTHR13082:SF0">
    <property type="entry name" value="HISTONE DEACETYLASE COMPLEX SUBUNIT SAP18"/>
    <property type="match status" value="1"/>
</dbReference>